<evidence type="ECO:0000313" key="3">
    <source>
        <dbReference type="Proteomes" id="UP000259030"/>
    </source>
</evidence>
<dbReference type="STRING" id="317577.GCA_000419625_01261"/>
<organism evidence="2 3">
    <name type="scientific">Deinococcus ficus</name>
    <dbReference type="NCBI Taxonomy" id="317577"/>
    <lineage>
        <taxon>Bacteria</taxon>
        <taxon>Thermotogati</taxon>
        <taxon>Deinococcota</taxon>
        <taxon>Deinococci</taxon>
        <taxon>Deinococcales</taxon>
        <taxon>Deinococcaceae</taxon>
        <taxon>Deinococcus</taxon>
    </lineage>
</organism>
<protein>
    <recommendedName>
        <fullName evidence="4">VCBS repeat-containing protein</fullName>
    </recommendedName>
</protein>
<dbReference type="Proteomes" id="UP000259030">
    <property type="component" value="Chromosome"/>
</dbReference>
<evidence type="ECO:0000313" key="2">
    <source>
        <dbReference type="EMBL" id="ASN81840.1"/>
    </source>
</evidence>
<accession>A0A221SZ02</accession>
<gene>
    <name evidence="2" type="ORF">DFI_13305</name>
</gene>
<evidence type="ECO:0008006" key="4">
    <source>
        <dbReference type="Google" id="ProtNLM"/>
    </source>
</evidence>
<name>A0A221SZ02_9DEIO</name>
<sequence length="264" mass="28614">MRRLLVLLALCTGGMSGAQALPSVSEVQKLPLLHDPAAPVVKQVFTAAERNLISGVARAVNARREFQAFLARHGASPINSNHVLLSFVAPFRSAVAERLTVLQVFAGDAAWLVFAFGEGNRVQVYASAGSGGPFCAWTQAYTVKDLNADGRRELALVQACADGPGGASALHLYGAGPGGFQFWGSAELTSHFGGDNRWSMRSSCLFVRKGRTFEVYAVRRLEEGFYQGGYGRENLRLTEEGMAVVRVHLRVSPEARQFPLVRLF</sequence>
<dbReference type="AlphaFoldDB" id="A0A221SZ02"/>
<dbReference type="InterPro" id="IPR028994">
    <property type="entry name" value="Integrin_alpha_N"/>
</dbReference>
<keyword evidence="1" id="KW-0732">Signal</keyword>
<feature type="signal peptide" evidence="1">
    <location>
        <begin position="1"/>
        <end position="20"/>
    </location>
</feature>
<proteinExistence type="predicted"/>
<feature type="chain" id="PRO_5011283296" description="VCBS repeat-containing protein" evidence="1">
    <location>
        <begin position="21"/>
        <end position="264"/>
    </location>
</feature>
<reference evidence="2 3" key="1">
    <citation type="submission" date="2017-05" db="EMBL/GenBank/DDBJ databases">
        <title>The complete genome sequence of Deinococcus ficus isolated from the rhizosphere of the Ficus religiosa L. in Taiwan.</title>
        <authorList>
            <person name="Wu K.-M."/>
            <person name="Liao T.-L."/>
            <person name="Liu Y.-M."/>
            <person name="Young C.-C."/>
            <person name="Tsai S.-F."/>
        </authorList>
    </citation>
    <scope>NUCLEOTIDE SEQUENCE [LARGE SCALE GENOMIC DNA]</scope>
    <source>
        <strain evidence="2 3">CC-FR2-10</strain>
    </source>
</reference>
<dbReference type="SUPFAM" id="SSF69318">
    <property type="entry name" value="Integrin alpha N-terminal domain"/>
    <property type="match status" value="1"/>
</dbReference>
<evidence type="ECO:0000256" key="1">
    <source>
        <dbReference type="SAM" id="SignalP"/>
    </source>
</evidence>
<dbReference type="KEGG" id="dfc:DFI_13305"/>
<dbReference type="EMBL" id="CP021081">
    <property type="protein sequence ID" value="ASN81840.1"/>
    <property type="molecule type" value="Genomic_DNA"/>
</dbReference>
<dbReference type="RefSeq" id="WP_027464193.1">
    <property type="nucleotide sequence ID" value="NZ_CP021081.1"/>
</dbReference>
<keyword evidence="3" id="KW-1185">Reference proteome</keyword>